<dbReference type="STRING" id="121290.APY04_1575"/>
<evidence type="ECO:0000313" key="5">
    <source>
        <dbReference type="Proteomes" id="UP000059074"/>
    </source>
</evidence>
<dbReference type="PIRSF" id="PIRSF016817">
    <property type="entry name" value="UCP016817_carboligase"/>
    <property type="match status" value="1"/>
</dbReference>
<dbReference type="InterPro" id="IPR003806">
    <property type="entry name" value="ATP-grasp_PylC-type"/>
</dbReference>
<protein>
    <submittedName>
        <fullName evidence="4">COG1821 family protein</fullName>
    </submittedName>
</protein>
<feature type="compositionally biased region" description="Basic and acidic residues" evidence="2">
    <location>
        <begin position="383"/>
        <end position="397"/>
    </location>
</feature>
<sequence>MKTGVPVLIAALSGRGLCASARRAGYLPYVADAFSDRDTRAMAAQALRIGDAMRLGIRAKPLFHALDALIDAAPKPAAGNPSIGLLLGSGFEDRPKLVAALAQRYRMLGNSADAIRACNDPVALSALLHARGIPHPETRKLPPENLDGWLAKRIGGSGGTHISAKPTRAPAPRRYYQRRLHGESVSTLALAANGAARIVGFSRQWSAGTGPRPFRYGGAVGPVELAPAVADAMAFATHEVCNTLQLSGLVSFDFLLCGAIPYLLEVNPRPGATLDVFDDEHGTLFHAHMAACSGENLAGIALPELERAKASAILYADRDRLTIPRAFQWPQWAADIPDPASRIPRYRPIATVYADASTTDEALQRCRERLEELGSMLYAQAQNRERTTDADIQRPRP</sequence>
<dbReference type="RefSeq" id="WP_068461260.1">
    <property type="nucleotide sequence ID" value="NZ_LMTR01000045.1"/>
</dbReference>
<reference evidence="4 5" key="1">
    <citation type="submission" date="2015-10" db="EMBL/GenBank/DDBJ databases">
        <title>Transcriptomic analysis of a linuron degrading triple-species bacterial consortium.</title>
        <authorList>
            <person name="Albers P."/>
        </authorList>
    </citation>
    <scope>NUCLEOTIDE SEQUENCE [LARGE SCALE GENOMIC DNA]</scope>
    <source>
        <strain evidence="4 5">WDL6</strain>
    </source>
</reference>
<organism evidence="4 5">
    <name type="scientific">Hyphomicrobium sulfonivorans</name>
    <dbReference type="NCBI Taxonomy" id="121290"/>
    <lineage>
        <taxon>Bacteria</taxon>
        <taxon>Pseudomonadati</taxon>
        <taxon>Pseudomonadota</taxon>
        <taxon>Alphaproteobacteria</taxon>
        <taxon>Hyphomicrobiales</taxon>
        <taxon>Hyphomicrobiaceae</taxon>
        <taxon>Hyphomicrobium</taxon>
    </lineage>
</organism>
<keyword evidence="1" id="KW-0067">ATP-binding</keyword>
<dbReference type="Proteomes" id="UP000059074">
    <property type="component" value="Unassembled WGS sequence"/>
</dbReference>
<dbReference type="AlphaFoldDB" id="A0A120CWJ6"/>
<accession>A0A120CWJ6</accession>
<dbReference type="GO" id="GO:0005524">
    <property type="term" value="F:ATP binding"/>
    <property type="evidence" value="ECO:0007669"/>
    <property type="project" value="UniProtKB-UniRule"/>
</dbReference>
<dbReference type="PROSITE" id="PS50975">
    <property type="entry name" value="ATP_GRASP"/>
    <property type="match status" value="1"/>
</dbReference>
<gene>
    <name evidence="4" type="ORF">APY04_1575</name>
</gene>
<dbReference type="InterPro" id="IPR016677">
    <property type="entry name" value="UCP016817_carboligase"/>
</dbReference>
<comment type="caution">
    <text evidence="4">The sequence shown here is derived from an EMBL/GenBank/DDBJ whole genome shotgun (WGS) entry which is preliminary data.</text>
</comment>
<dbReference type="PATRIC" id="fig|121290.4.peg.2819"/>
<evidence type="ECO:0000256" key="1">
    <source>
        <dbReference type="PROSITE-ProRule" id="PRU00409"/>
    </source>
</evidence>
<feature type="region of interest" description="Disordered" evidence="2">
    <location>
        <begin position="378"/>
        <end position="397"/>
    </location>
</feature>
<keyword evidence="1" id="KW-0547">Nucleotide-binding</keyword>
<evidence type="ECO:0000313" key="4">
    <source>
        <dbReference type="EMBL" id="KWT69492.1"/>
    </source>
</evidence>
<name>A0A120CWJ6_HYPSL</name>
<evidence type="ECO:0000256" key="2">
    <source>
        <dbReference type="SAM" id="MobiDB-lite"/>
    </source>
</evidence>
<dbReference type="Pfam" id="PF02655">
    <property type="entry name" value="ATP-grasp_3"/>
    <property type="match status" value="1"/>
</dbReference>
<proteinExistence type="predicted"/>
<dbReference type="GO" id="GO:0046872">
    <property type="term" value="F:metal ion binding"/>
    <property type="evidence" value="ECO:0007669"/>
    <property type="project" value="InterPro"/>
</dbReference>
<dbReference type="Gene3D" id="3.30.470.20">
    <property type="entry name" value="ATP-grasp fold, B domain"/>
    <property type="match status" value="1"/>
</dbReference>
<dbReference type="SUPFAM" id="SSF56059">
    <property type="entry name" value="Glutathione synthetase ATP-binding domain-like"/>
    <property type="match status" value="1"/>
</dbReference>
<evidence type="ECO:0000259" key="3">
    <source>
        <dbReference type="PROSITE" id="PS50975"/>
    </source>
</evidence>
<dbReference type="InterPro" id="IPR011761">
    <property type="entry name" value="ATP-grasp"/>
</dbReference>
<dbReference type="EMBL" id="LMTR01000045">
    <property type="protein sequence ID" value="KWT69492.1"/>
    <property type="molecule type" value="Genomic_DNA"/>
</dbReference>
<dbReference type="OrthoDB" id="1804072at2"/>
<feature type="domain" description="ATP-grasp" evidence="3">
    <location>
        <begin position="222"/>
        <end position="306"/>
    </location>
</feature>
<keyword evidence="5" id="KW-1185">Reference proteome</keyword>